<evidence type="ECO:0000313" key="5">
    <source>
        <dbReference type="Proteomes" id="UP000215902"/>
    </source>
</evidence>
<dbReference type="Proteomes" id="UP000215902">
    <property type="component" value="Unassembled WGS sequence"/>
</dbReference>
<feature type="domain" description="JMY/WHAMM N-terminal" evidence="3">
    <location>
        <begin position="20"/>
        <end position="158"/>
    </location>
</feature>
<evidence type="ECO:0000313" key="4">
    <source>
        <dbReference type="EMBL" id="PAA84328.1"/>
    </source>
</evidence>
<feature type="non-terminal residue" evidence="4">
    <location>
        <position position="576"/>
    </location>
</feature>
<feature type="region of interest" description="Disordered" evidence="1">
    <location>
        <begin position="476"/>
        <end position="576"/>
    </location>
</feature>
<proteinExistence type="predicted"/>
<feature type="domain" description="JMY/WHAMM middle" evidence="2">
    <location>
        <begin position="167"/>
        <end position="436"/>
    </location>
</feature>
<dbReference type="AlphaFoldDB" id="A0A267GE61"/>
<dbReference type="Pfam" id="PF15920">
    <property type="entry name" value="WHAMM-JMY_N"/>
    <property type="match status" value="1"/>
</dbReference>
<comment type="caution">
    <text evidence="4">The sequence shown here is derived from an EMBL/GenBank/DDBJ whole genome shotgun (WGS) entry which is preliminary data.</text>
</comment>
<gene>
    <name evidence="4" type="ORF">BOX15_Mlig011356g2</name>
</gene>
<dbReference type="InterPro" id="IPR031738">
    <property type="entry name" value="JMY/WHAMM"/>
</dbReference>
<feature type="non-terminal residue" evidence="4">
    <location>
        <position position="1"/>
    </location>
</feature>
<dbReference type="Pfam" id="PF15871">
    <property type="entry name" value="JMY"/>
    <property type="match status" value="1"/>
</dbReference>
<feature type="compositionally biased region" description="Low complexity" evidence="1">
    <location>
        <begin position="548"/>
        <end position="564"/>
    </location>
</feature>
<accession>A0A267GE61</accession>
<organism evidence="4 5">
    <name type="scientific">Macrostomum lignano</name>
    <dbReference type="NCBI Taxonomy" id="282301"/>
    <lineage>
        <taxon>Eukaryota</taxon>
        <taxon>Metazoa</taxon>
        <taxon>Spiralia</taxon>
        <taxon>Lophotrochozoa</taxon>
        <taxon>Platyhelminthes</taxon>
        <taxon>Rhabditophora</taxon>
        <taxon>Macrostomorpha</taxon>
        <taxon>Macrostomida</taxon>
        <taxon>Macrostomidae</taxon>
        <taxon>Macrostomum</taxon>
    </lineage>
</organism>
<evidence type="ECO:0000259" key="3">
    <source>
        <dbReference type="Pfam" id="PF15920"/>
    </source>
</evidence>
<protein>
    <submittedName>
        <fullName evidence="4">Uncharacterized protein</fullName>
    </submittedName>
</protein>
<name>A0A267GE61_9PLAT</name>
<dbReference type="EMBL" id="NIVC01000380">
    <property type="protein sequence ID" value="PAA84328.1"/>
    <property type="molecule type" value="Genomic_DNA"/>
</dbReference>
<keyword evidence="5" id="KW-1185">Reference proteome</keyword>
<sequence length="576" mass="66056">SASAGATASAASALLAEEQLESLDSDWVPVNRCVVEHQQQQQSPVILDFRVSWNQDSCSITINCTERKSKQQQQPPQSFMGVYTLFELSCINSQLCLLNPQLQRYFPEQPHPACSRGFLASFLSGPVVNQTYLDSLTVYLKAAVDLCGARFVIDALFEELPAEDFFDSLSSLKENWHLDRIAKQKEQLEGLEFYRKQCVTLMELVSLVFQPEDEIMQRLANYLAEHFAFHLRPRVTLRGLAQYNIAMLKSRLDATPETEDTNAIGLEITDWIESFESSNQSIIELYCDYYTKLADMYEKALQRMDNACKKFGKNALASIQYVGERRESLQRRQLTEQTQRLRTEACRIENKVKLRKQEILSLAATQLSVEQIRAQTDRLELAVHRLQLKLFDARLRALDSEERLLNMERRLELDRCRTIDDERDEFFDAVEDLRSLRQMPDAPCPVTGGAKSDRLRRLDADLAALRSRKAAIRGAAQRLRDRRVASARDSEEAREASARREAAVSAEERARERREEERRRTAERLKQYRAKQREAARERRGLPPVATSSSQGSSSSKNQQQKSQTGDEECREAKIP</sequence>
<dbReference type="InterPro" id="IPR031808">
    <property type="entry name" value="JMY/WHAMM_N"/>
</dbReference>
<evidence type="ECO:0000256" key="1">
    <source>
        <dbReference type="SAM" id="MobiDB-lite"/>
    </source>
</evidence>
<feature type="compositionally biased region" description="Basic and acidic residues" evidence="1">
    <location>
        <begin position="478"/>
        <end position="541"/>
    </location>
</feature>
<reference evidence="4 5" key="1">
    <citation type="submission" date="2017-06" db="EMBL/GenBank/DDBJ databases">
        <title>A platform for efficient transgenesis in Macrostomum lignano, a flatworm model organism for stem cell research.</title>
        <authorList>
            <person name="Berezikov E."/>
        </authorList>
    </citation>
    <scope>NUCLEOTIDE SEQUENCE [LARGE SCALE GENOMIC DNA]</scope>
    <source>
        <strain evidence="4">DV1</strain>
        <tissue evidence="4">Whole organism</tissue>
    </source>
</reference>
<evidence type="ECO:0000259" key="2">
    <source>
        <dbReference type="Pfam" id="PF15871"/>
    </source>
</evidence>
<dbReference type="OrthoDB" id="6284683at2759"/>
<dbReference type="STRING" id="282301.A0A267GE61"/>